<sequence length="205" mass="24172">MLDLSQKLEDVLTIGGREWLLHLSFDNVLRLFEMWHDSEIADEVKPYLALKMLLIKADEAEVNEFLKQLDIESAIELYLAIFNEHISPSPQEEAIEYDLAGNPMRKPKTQKGESEVKERTFSLKYDADYIYSSFFQAYKIDLIEAQGKLHWQKFKALLNGLPDNTKFIEVIKIRTWKEQKGDSQKYKEQMKRLKKEYALPEDVEY</sequence>
<accession>A0AAW8TQU5</accession>
<protein>
    <submittedName>
        <fullName evidence="1">Gp15 family bacteriophage protein</fullName>
    </submittedName>
</protein>
<dbReference type="InterPro" id="IPR009660">
    <property type="entry name" value="Phage_A500_Gp15"/>
</dbReference>
<evidence type="ECO:0000313" key="1">
    <source>
        <dbReference type="EMBL" id="MDT2797786.1"/>
    </source>
</evidence>
<comment type="caution">
    <text evidence="1">The sequence shown here is derived from an EMBL/GenBank/DDBJ whole genome shotgun (WGS) entry which is preliminary data.</text>
</comment>
<gene>
    <name evidence="1" type="ORF">P7H47_11110</name>
</gene>
<proteinExistence type="predicted"/>
<dbReference type="AlphaFoldDB" id="A0AAW8TQU5"/>
<name>A0AAW8TQU5_9ENTE</name>
<reference evidence="1" key="1">
    <citation type="submission" date="2023-03" db="EMBL/GenBank/DDBJ databases">
        <authorList>
            <person name="Shen W."/>
            <person name="Cai J."/>
        </authorList>
    </citation>
    <scope>NUCLEOTIDE SEQUENCE</scope>
    <source>
        <strain evidence="1">B245-2</strain>
    </source>
</reference>
<organism evidence="1 2">
    <name type="scientific">Enterococcus cecorum</name>
    <dbReference type="NCBI Taxonomy" id="44008"/>
    <lineage>
        <taxon>Bacteria</taxon>
        <taxon>Bacillati</taxon>
        <taxon>Bacillota</taxon>
        <taxon>Bacilli</taxon>
        <taxon>Lactobacillales</taxon>
        <taxon>Enterococcaceae</taxon>
        <taxon>Enterococcus</taxon>
    </lineage>
</organism>
<evidence type="ECO:0000313" key="2">
    <source>
        <dbReference type="Proteomes" id="UP001255696"/>
    </source>
</evidence>
<dbReference type="Pfam" id="PF06854">
    <property type="entry name" value="Phage_Gp15"/>
    <property type="match status" value="1"/>
</dbReference>
<dbReference type="EMBL" id="JARQBI010000043">
    <property type="protein sequence ID" value="MDT2797786.1"/>
    <property type="molecule type" value="Genomic_DNA"/>
</dbReference>
<dbReference type="RefSeq" id="WP_311898585.1">
    <property type="nucleotide sequence ID" value="NZ_JARQBI010000043.1"/>
</dbReference>
<dbReference type="Proteomes" id="UP001255696">
    <property type="component" value="Unassembled WGS sequence"/>
</dbReference>